<sequence>MPMINAHTRMLDILQKTSTYLVEQIQKGLTHSLASVSNTYNQLYFSYTNQDTNKDIDTFANALKNYSKEYISTYGALIGEGNYGRAYKLGSYVIKIALTEDSFQGSNSNCARTSRITNEFNDSDYSREANLSNGEHVLVSKFIQGHSVTGKKVVEFMNSKDRVMYDIDSEGNVKEGSDKNLYLIDSDMVFYKKNHRKQSIASDEFHENLAVIADTYDIELSLRGWVD</sequence>
<protein>
    <recommendedName>
        <fullName evidence="3">Kinase</fullName>
    </recommendedName>
</protein>
<proteinExistence type="predicted"/>
<dbReference type="RefSeq" id="WP_006663023.1">
    <property type="nucleotide sequence ID" value="NZ_JALD01000003.1"/>
</dbReference>
<evidence type="ECO:0000313" key="2">
    <source>
        <dbReference type="Proteomes" id="UP000022311"/>
    </source>
</evidence>
<dbReference type="Proteomes" id="UP000022311">
    <property type="component" value="Unassembled WGS sequence"/>
</dbReference>
<comment type="caution">
    <text evidence="1">The sequence shown here is derived from an EMBL/GenBank/DDBJ whole genome shotgun (WGS) entry which is preliminary data.</text>
</comment>
<organism evidence="1 2">
    <name type="scientific">Providencia alcalifaciens 205/92</name>
    <dbReference type="NCBI Taxonomy" id="1256988"/>
    <lineage>
        <taxon>Bacteria</taxon>
        <taxon>Pseudomonadati</taxon>
        <taxon>Pseudomonadota</taxon>
        <taxon>Gammaproteobacteria</taxon>
        <taxon>Enterobacterales</taxon>
        <taxon>Morganellaceae</taxon>
        <taxon>Providencia</taxon>
    </lineage>
</organism>
<name>A0AAV3MB84_9GAMM</name>
<gene>
    <name evidence="1" type="ORF">HMPREF1563_1151</name>
</gene>
<accession>A0AAV3MB84</accession>
<evidence type="ECO:0008006" key="3">
    <source>
        <dbReference type="Google" id="ProtNLM"/>
    </source>
</evidence>
<reference evidence="1 2" key="1">
    <citation type="submission" date="2014-01" db="EMBL/GenBank/DDBJ databases">
        <authorList>
            <person name="Durkin A.S."/>
            <person name="McCorrison J."/>
            <person name="Torralba M."/>
            <person name="Gillis M."/>
            <person name="Haft D.H."/>
            <person name="Methe B."/>
            <person name="Sutton G."/>
            <person name="Nelson K.E."/>
        </authorList>
    </citation>
    <scope>NUCLEOTIDE SEQUENCE [LARGE SCALE GENOMIC DNA]</scope>
    <source>
        <strain evidence="1 2">205/92</strain>
    </source>
</reference>
<dbReference type="AlphaFoldDB" id="A0AAV3MB84"/>
<dbReference type="EMBL" id="JALD01000003">
    <property type="protein sequence ID" value="EUD13028.1"/>
    <property type="molecule type" value="Genomic_DNA"/>
</dbReference>
<evidence type="ECO:0000313" key="1">
    <source>
        <dbReference type="EMBL" id="EUD13028.1"/>
    </source>
</evidence>